<protein>
    <submittedName>
        <fullName evidence="1">Uncharacterized protein</fullName>
    </submittedName>
</protein>
<evidence type="ECO:0000313" key="2">
    <source>
        <dbReference type="Proteomes" id="UP000824120"/>
    </source>
</evidence>
<keyword evidence="2" id="KW-1185">Reference proteome</keyword>
<sequence length="83" mass="9458">VVEINEIIVANTISPLCFRLAQERGRKTKTTKLMAEWENEWDKVEVVLHVASGCPREAHLIRETAPLGLDPNPWLGYFTIVRS</sequence>
<organism evidence="1 2">
    <name type="scientific">Solanum commersonii</name>
    <name type="common">Commerson's wild potato</name>
    <name type="synonym">Commerson's nightshade</name>
    <dbReference type="NCBI Taxonomy" id="4109"/>
    <lineage>
        <taxon>Eukaryota</taxon>
        <taxon>Viridiplantae</taxon>
        <taxon>Streptophyta</taxon>
        <taxon>Embryophyta</taxon>
        <taxon>Tracheophyta</taxon>
        <taxon>Spermatophyta</taxon>
        <taxon>Magnoliopsida</taxon>
        <taxon>eudicotyledons</taxon>
        <taxon>Gunneridae</taxon>
        <taxon>Pentapetalae</taxon>
        <taxon>asterids</taxon>
        <taxon>lamiids</taxon>
        <taxon>Solanales</taxon>
        <taxon>Solanaceae</taxon>
        <taxon>Solanoideae</taxon>
        <taxon>Solaneae</taxon>
        <taxon>Solanum</taxon>
    </lineage>
</organism>
<feature type="non-terminal residue" evidence="1">
    <location>
        <position position="1"/>
    </location>
</feature>
<evidence type="ECO:0000313" key="1">
    <source>
        <dbReference type="EMBL" id="KAG5609725.1"/>
    </source>
</evidence>
<dbReference type="EMBL" id="JACXVP010000004">
    <property type="protein sequence ID" value="KAG5609725.1"/>
    <property type="molecule type" value="Genomic_DNA"/>
</dbReference>
<accession>A0A9J5ZBG9</accession>
<dbReference type="Proteomes" id="UP000824120">
    <property type="component" value="Chromosome 4"/>
</dbReference>
<dbReference type="AlphaFoldDB" id="A0A9J5ZBG9"/>
<gene>
    <name evidence="1" type="ORF">H5410_021006</name>
</gene>
<reference evidence="1 2" key="1">
    <citation type="submission" date="2020-09" db="EMBL/GenBank/DDBJ databases">
        <title>De no assembly of potato wild relative species, Solanum commersonii.</title>
        <authorList>
            <person name="Cho K."/>
        </authorList>
    </citation>
    <scope>NUCLEOTIDE SEQUENCE [LARGE SCALE GENOMIC DNA]</scope>
    <source>
        <strain evidence="1">LZ3.2</strain>
        <tissue evidence="1">Leaf</tissue>
    </source>
</reference>
<name>A0A9J5ZBG9_SOLCO</name>
<comment type="caution">
    <text evidence="1">The sequence shown here is derived from an EMBL/GenBank/DDBJ whole genome shotgun (WGS) entry which is preliminary data.</text>
</comment>
<proteinExistence type="predicted"/>